<dbReference type="PANTHER" id="PTHR42944">
    <property type="entry name" value="ADENINE DNA GLYCOSYLASE"/>
    <property type="match status" value="1"/>
</dbReference>
<comment type="cofactor">
    <cofactor evidence="1">
        <name>[4Fe-4S] cluster</name>
        <dbReference type="ChEBI" id="CHEBI:49883"/>
    </cofactor>
</comment>
<protein>
    <submittedName>
        <fullName evidence="11">A/G-specific adenine glycosylase</fullName>
    </submittedName>
</protein>
<gene>
    <name evidence="11" type="ORF">ACFSW7_09160</name>
</gene>
<dbReference type="Pfam" id="PF00730">
    <property type="entry name" value="HhH-GPD"/>
    <property type="match status" value="1"/>
</dbReference>
<dbReference type="SUPFAM" id="SSF48150">
    <property type="entry name" value="DNA-glycosylase"/>
    <property type="match status" value="1"/>
</dbReference>
<dbReference type="SMART" id="SM00478">
    <property type="entry name" value="ENDO3c"/>
    <property type="match status" value="1"/>
</dbReference>
<evidence type="ECO:0000256" key="7">
    <source>
        <dbReference type="ARBA" id="ARBA00023014"/>
    </source>
</evidence>
<keyword evidence="4" id="KW-0227">DNA damage</keyword>
<evidence type="ECO:0000256" key="2">
    <source>
        <dbReference type="ARBA" id="ARBA00008343"/>
    </source>
</evidence>
<dbReference type="RefSeq" id="WP_019617712.1">
    <property type="nucleotide sequence ID" value="NZ_JBHUNE010000006.1"/>
</dbReference>
<evidence type="ECO:0000256" key="5">
    <source>
        <dbReference type="ARBA" id="ARBA00022801"/>
    </source>
</evidence>
<keyword evidence="3" id="KW-0479">Metal-binding</keyword>
<proteinExistence type="inferred from homology"/>
<evidence type="ECO:0000256" key="3">
    <source>
        <dbReference type="ARBA" id="ARBA00022723"/>
    </source>
</evidence>
<dbReference type="Gene3D" id="1.10.340.30">
    <property type="entry name" value="Hypothetical protein, domain 2"/>
    <property type="match status" value="1"/>
</dbReference>
<dbReference type="PROSITE" id="PS00764">
    <property type="entry name" value="ENDONUCLEASE_III_1"/>
    <property type="match status" value="1"/>
</dbReference>
<keyword evidence="6" id="KW-0408">Iron</keyword>
<evidence type="ECO:0000256" key="1">
    <source>
        <dbReference type="ARBA" id="ARBA00001966"/>
    </source>
</evidence>
<keyword evidence="8" id="KW-0234">DNA repair</keyword>
<evidence type="ECO:0000313" key="12">
    <source>
        <dbReference type="Proteomes" id="UP001597492"/>
    </source>
</evidence>
<dbReference type="InterPro" id="IPR003265">
    <property type="entry name" value="HhH-GPD_domain"/>
</dbReference>
<keyword evidence="7" id="KW-0411">Iron-sulfur</keyword>
<dbReference type="SMART" id="SM00525">
    <property type="entry name" value="FES"/>
    <property type="match status" value="1"/>
</dbReference>
<comment type="similarity">
    <text evidence="2">Belongs to the Nth/MutY family.</text>
</comment>
<keyword evidence="9" id="KW-0326">Glycosidase</keyword>
<evidence type="ECO:0000313" key="11">
    <source>
        <dbReference type="EMBL" id="MFD2758546.1"/>
    </source>
</evidence>
<keyword evidence="12" id="KW-1185">Reference proteome</keyword>
<feature type="domain" description="HhH-GPD" evidence="10">
    <location>
        <begin position="42"/>
        <end position="194"/>
    </location>
</feature>
<evidence type="ECO:0000256" key="8">
    <source>
        <dbReference type="ARBA" id="ARBA00023204"/>
    </source>
</evidence>
<accession>A0ABW5UYF2</accession>
<dbReference type="InterPro" id="IPR004035">
    <property type="entry name" value="Endouclease-III_FeS-bd_BS"/>
</dbReference>
<keyword evidence="5" id="KW-0378">Hydrolase</keyword>
<dbReference type="EMBL" id="JBHUNE010000006">
    <property type="protein sequence ID" value="MFD2758546.1"/>
    <property type="molecule type" value="Genomic_DNA"/>
</dbReference>
<dbReference type="Pfam" id="PF10576">
    <property type="entry name" value="EndIII_4Fe-2S"/>
    <property type="match status" value="1"/>
</dbReference>
<evidence type="ECO:0000256" key="6">
    <source>
        <dbReference type="ARBA" id="ARBA00023004"/>
    </source>
</evidence>
<evidence type="ECO:0000256" key="4">
    <source>
        <dbReference type="ARBA" id="ARBA00022763"/>
    </source>
</evidence>
<dbReference type="InterPro" id="IPR023170">
    <property type="entry name" value="HhH_base_excis_C"/>
</dbReference>
<dbReference type="CDD" id="cd00056">
    <property type="entry name" value="ENDO3c"/>
    <property type="match status" value="1"/>
</dbReference>
<dbReference type="InterPro" id="IPR003651">
    <property type="entry name" value="Endonuclease3_FeS-loop_motif"/>
</dbReference>
<name>A0ABW5UYF2_9MICO</name>
<dbReference type="InterPro" id="IPR011257">
    <property type="entry name" value="DNA_glycosylase"/>
</dbReference>
<comment type="caution">
    <text evidence="11">The sequence shown here is derived from an EMBL/GenBank/DDBJ whole genome shotgun (WGS) entry which is preliminary data.</text>
</comment>
<organism evidence="11 12">
    <name type="scientific">Gulosibacter faecalis</name>
    <dbReference type="NCBI Taxonomy" id="272240"/>
    <lineage>
        <taxon>Bacteria</taxon>
        <taxon>Bacillati</taxon>
        <taxon>Actinomycetota</taxon>
        <taxon>Actinomycetes</taxon>
        <taxon>Micrococcales</taxon>
        <taxon>Microbacteriaceae</taxon>
        <taxon>Gulosibacter</taxon>
    </lineage>
</organism>
<dbReference type="InterPro" id="IPR044298">
    <property type="entry name" value="MIG/MutY"/>
</dbReference>
<dbReference type="Gene3D" id="1.10.1670.10">
    <property type="entry name" value="Helix-hairpin-Helix base-excision DNA repair enzymes (C-terminal)"/>
    <property type="match status" value="1"/>
</dbReference>
<evidence type="ECO:0000256" key="9">
    <source>
        <dbReference type="ARBA" id="ARBA00023295"/>
    </source>
</evidence>
<evidence type="ECO:0000259" key="10">
    <source>
        <dbReference type="SMART" id="SM00478"/>
    </source>
</evidence>
<dbReference type="PANTHER" id="PTHR42944:SF1">
    <property type="entry name" value="ADENINE DNA GLYCOSYLASE"/>
    <property type="match status" value="1"/>
</dbReference>
<sequence length="298" mass="33247">MSRHQLSELVERVIDWYDRNAREFPWRETNCSPWGILVSEIMSQQTQMSRVLPKWLEFLERWPTPADFADASDADAIRAWDRLGYPRRAIQLRRCAQAIVDEWGGDVPRHREDLLALPGIGPYTSAAVAAFAFGEVVPVVDTNVRRVLARTQHGDEFAWAPNHRRDDAEMLALLPEDEAAAASWNAGAMELGAVICTARRPACDDCPVSDLCEWNLAGRPPGEAPRRPQPKFEGSDRQVRGRIMALLRDAEEGVALDEIVAGIGAIDAEPRARALRLVDDLVSDGLAMADGELRRLPH</sequence>
<reference evidence="12" key="1">
    <citation type="journal article" date="2019" name="Int. J. Syst. Evol. Microbiol.">
        <title>The Global Catalogue of Microorganisms (GCM) 10K type strain sequencing project: providing services to taxonomists for standard genome sequencing and annotation.</title>
        <authorList>
            <consortium name="The Broad Institute Genomics Platform"/>
            <consortium name="The Broad Institute Genome Sequencing Center for Infectious Disease"/>
            <person name="Wu L."/>
            <person name="Ma J."/>
        </authorList>
    </citation>
    <scope>NUCLEOTIDE SEQUENCE [LARGE SCALE GENOMIC DNA]</scope>
    <source>
        <strain evidence="12">TISTR 1514</strain>
    </source>
</reference>
<dbReference type="Proteomes" id="UP001597492">
    <property type="component" value="Unassembled WGS sequence"/>
</dbReference>